<feature type="compositionally biased region" description="Basic and acidic residues" evidence="1">
    <location>
        <begin position="434"/>
        <end position="454"/>
    </location>
</feature>
<evidence type="ECO:0000313" key="3">
    <source>
        <dbReference type="Proteomes" id="UP000308760"/>
    </source>
</evidence>
<dbReference type="AlphaFoldDB" id="A0A4S8QCD7"/>
<feature type="compositionally biased region" description="Low complexity" evidence="1">
    <location>
        <begin position="215"/>
        <end position="237"/>
    </location>
</feature>
<dbReference type="Proteomes" id="UP000308760">
    <property type="component" value="Unassembled WGS sequence"/>
</dbReference>
<feature type="compositionally biased region" description="Basic and acidic residues" evidence="1">
    <location>
        <begin position="407"/>
        <end position="419"/>
    </location>
</feature>
<evidence type="ECO:0008006" key="4">
    <source>
        <dbReference type="Google" id="ProtNLM"/>
    </source>
</evidence>
<evidence type="ECO:0000313" key="2">
    <source>
        <dbReference type="EMBL" id="THV40642.1"/>
    </source>
</evidence>
<feature type="compositionally biased region" description="Gly residues" evidence="1">
    <location>
        <begin position="339"/>
        <end position="348"/>
    </location>
</feature>
<proteinExistence type="predicted"/>
<keyword evidence="3" id="KW-1185">Reference proteome</keyword>
<accession>A0A4S8QCD7</accession>
<sequence length="461" mass="48625">MAEAKGFDYYRNHTTTELWAMLAAGDAWSVEQSAGVWRTARHGLEAARGSLQTNLEGLTGYWQGPASEEFQSRMFLVHDYSAIAEERMRTAEETHIPDMVTALQTAQSRAQGENDLGEDLHPDNDIPDPDDWMHEVKNLSYDEIAKLEPQTRNTYTAEHSAWQQARHDELAQTVADLGTQYAAMADKHFAEPAAPPPEGMPGNSTYQQPTTGVFAPTTIDSSATTASSGSALQPEASVDSDEDDVASPWDVPSYTDIDEPSGGLASGGTPTPGPPVGPSSTTVPGGNPLPAGTPGLFNPGRPTTGGAPGRTPGTAGPVRGTQPTSPGRGTQPATPNRGGQPGTPGRGTSGRTTSGRGGLQPNQPSRQGSTAGRGTGTGTRTGAGPGKNGSPGANNKRRNDEAEEEETTAKESKYVKAEDVFAVPFDPAVGPAHEGAKHQRAWNKEHDAWKRRQEEEGEADA</sequence>
<evidence type="ECO:0000256" key="1">
    <source>
        <dbReference type="SAM" id="MobiDB-lite"/>
    </source>
</evidence>
<feature type="compositionally biased region" description="Polar residues" evidence="1">
    <location>
        <begin position="360"/>
        <end position="369"/>
    </location>
</feature>
<protein>
    <recommendedName>
        <fullName evidence="4">PPE domain-containing protein</fullName>
    </recommendedName>
</protein>
<reference evidence="3" key="1">
    <citation type="submission" date="2019-04" db="EMBL/GenBank/DDBJ databases">
        <title>Nocardioides xinjiangensis sp. nov.</title>
        <authorList>
            <person name="Liu S."/>
        </authorList>
    </citation>
    <scope>NUCLEOTIDE SEQUENCE [LARGE SCALE GENOMIC DNA]</scope>
    <source>
        <strain evidence="3">18</strain>
    </source>
</reference>
<dbReference type="OrthoDB" id="5185161at2"/>
<name>A0A4S8QCD7_9ACTN</name>
<feature type="compositionally biased region" description="Polar residues" evidence="1">
    <location>
        <begin position="202"/>
        <end position="211"/>
    </location>
</feature>
<organism evidence="2 3">
    <name type="scientific">Glycomyces buryatensis</name>
    <dbReference type="NCBI Taxonomy" id="2570927"/>
    <lineage>
        <taxon>Bacteria</taxon>
        <taxon>Bacillati</taxon>
        <taxon>Actinomycetota</taxon>
        <taxon>Actinomycetes</taxon>
        <taxon>Glycomycetales</taxon>
        <taxon>Glycomycetaceae</taxon>
        <taxon>Glycomyces</taxon>
    </lineage>
</organism>
<feature type="region of interest" description="Disordered" evidence="1">
    <location>
        <begin position="190"/>
        <end position="461"/>
    </location>
</feature>
<comment type="caution">
    <text evidence="2">The sequence shown here is derived from an EMBL/GenBank/DDBJ whole genome shotgun (WGS) entry which is preliminary data.</text>
</comment>
<feature type="compositionally biased region" description="Gly residues" evidence="1">
    <location>
        <begin position="371"/>
        <end position="389"/>
    </location>
</feature>
<feature type="compositionally biased region" description="Low complexity" evidence="1">
    <location>
        <begin position="260"/>
        <end position="269"/>
    </location>
</feature>
<feature type="compositionally biased region" description="Polar residues" evidence="1">
    <location>
        <begin position="322"/>
        <end position="334"/>
    </location>
</feature>
<dbReference type="EMBL" id="STGY01000056">
    <property type="protein sequence ID" value="THV40642.1"/>
    <property type="molecule type" value="Genomic_DNA"/>
</dbReference>
<dbReference type="RefSeq" id="WP_136535416.1">
    <property type="nucleotide sequence ID" value="NZ_STGY01000056.1"/>
</dbReference>
<gene>
    <name evidence="2" type="ORF">FAB82_15385</name>
</gene>
<feature type="compositionally biased region" description="Low complexity" evidence="1">
    <location>
        <begin position="299"/>
        <end position="321"/>
    </location>
</feature>
<reference evidence="2 3" key="2">
    <citation type="submission" date="2019-05" db="EMBL/GenBank/DDBJ databases">
        <title>Glycomyces buryatensis sp. nov.</title>
        <authorList>
            <person name="Nikitina E."/>
        </authorList>
    </citation>
    <scope>NUCLEOTIDE SEQUENCE [LARGE SCALE GENOMIC DNA]</scope>
    <source>
        <strain evidence="2 3">18</strain>
    </source>
</reference>